<dbReference type="AlphaFoldDB" id="A0A926EW53"/>
<evidence type="ECO:0000313" key="3">
    <source>
        <dbReference type="Proteomes" id="UP000601171"/>
    </source>
</evidence>
<dbReference type="PROSITE" id="PS51272">
    <property type="entry name" value="SLH"/>
    <property type="match status" value="1"/>
</dbReference>
<feature type="domain" description="SLH" evidence="1">
    <location>
        <begin position="77"/>
        <end position="140"/>
    </location>
</feature>
<keyword evidence="3" id="KW-1185">Reference proteome</keyword>
<proteinExistence type="predicted"/>
<protein>
    <submittedName>
        <fullName evidence="2">S-layer homology domain-containing protein</fullName>
    </submittedName>
</protein>
<comment type="caution">
    <text evidence="2">The sequence shown here is derived from an EMBL/GenBank/DDBJ whole genome shotgun (WGS) entry which is preliminary data.</text>
</comment>
<organism evidence="2 3">
    <name type="scientific">Paratissierella segnis</name>
    <dbReference type="NCBI Taxonomy" id="2763679"/>
    <lineage>
        <taxon>Bacteria</taxon>
        <taxon>Bacillati</taxon>
        <taxon>Bacillota</taxon>
        <taxon>Tissierellia</taxon>
        <taxon>Tissierellales</taxon>
        <taxon>Tissierellaceae</taxon>
        <taxon>Paratissierella</taxon>
    </lineage>
</organism>
<reference evidence="2" key="1">
    <citation type="submission" date="2020-08" db="EMBL/GenBank/DDBJ databases">
        <title>Genome public.</title>
        <authorList>
            <person name="Liu C."/>
            <person name="Sun Q."/>
        </authorList>
    </citation>
    <scope>NUCLEOTIDE SEQUENCE</scope>
    <source>
        <strain evidence="2">BX21</strain>
    </source>
</reference>
<dbReference type="Proteomes" id="UP000601171">
    <property type="component" value="Unassembled WGS sequence"/>
</dbReference>
<name>A0A926EW53_9FIRM</name>
<dbReference type="InterPro" id="IPR001119">
    <property type="entry name" value="SLH_dom"/>
</dbReference>
<dbReference type="RefSeq" id="WP_262429005.1">
    <property type="nucleotide sequence ID" value="NZ_JACRTG010000012.1"/>
</dbReference>
<dbReference type="EMBL" id="JACRTG010000012">
    <property type="protein sequence ID" value="MBC8587554.1"/>
    <property type="molecule type" value="Genomic_DNA"/>
</dbReference>
<evidence type="ECO:0000259" key="1">
    <source>
        <dbReference type="PROSITE" id="PS51272"/>
    </source>
</evidence>
<gene>
    <name evidence="2" type="ORF">H8707_04775</name>
</gene>
<evidence type="ECO:0000313" key="2">
    <source>
        <dbReference type="EMBL" id="MBC8587554.1"/>
    </source>
</evidence>
<dbReference type="Pfam" id="PF00395">
    <property type="entry name" value="SLH"/>
    <property type="match status" value="1"/>
</dbReference>
<accession>A0A926EW53</accession>
<sequence>MNKRFVSLFMIVLILLGNSGFTYAFSGNPKIDWLIERGIVQGDNRGLRLYDGITRAEATKLIVEASGLGDRVPNFEGLKSMFIDMKDNWANGYVNVAVINSLVNGYQDKTFRPGNNISYAEVIKMLVMARGEKVDTVGFGGPYWFIPYRVKAEQMGITEGMFIPDFSANATRGMVFELVYNTIIKGMNKDVEIYKGIVVDNSRTSKLNDDEVNIVLFEDLNDSNAYPRYKMGEKIKVNIPKGLADTGGILGVVVDIHIDRNNMATEIELDKSYSYIEGPILASEYDVYMGANGKYYDVYQDKLQGVIHNDKSYDYDDFVYDLGDYDEYGDAAFLAEFARVTVKGSKVYFIDSYTFDDIAPVNNVRPSRNEVYIYDDKKDGRDATISLSSVIGYSHDSGFLSLDIDDIYPGDVIHIYNKNHAIARIDAENHGIFEDIIENQGFYFAQIDGDTYQVREANRRRPVFSLDGNKYYTLYADTAFEELHNLIDSDIIYLLDINDHVQSITKR</sequence>